<dbReference type="AlphaFoldDB" id="A0A7J3M3I0"/>
<keyword evidence="3" id="KW-0949">S-adenosyl-L-methionine</keyword>
<accession>A0A7J3M3I0</accession>
<keyword evidence="1 5" id="KW-0489">Methyltransferase</keyword>
<evidence type="ECO:0000313" key="5">
    <source>
        <dbReference type="EMBL" id="HGT83268.1"/>
    </source>
</evidence>
<reference evidence="5" key="1">
    <citation type="journal article" date="2020" name="mSystems">
        <title>Genome- and Community-Level Interaction Insights into Carbon Utilization and Element Cycling Functions of Hydrothermarchaeota in Hydrothermal Sediment.</title>
        <authorList>
            <person name="Zhou Z."/>
            <person name="Liu Y."/>
            <person name="Xu W."/>
            <person name="Pan J."/>
            <person name="Luo Z.H."/>
            <person name="Li M."/>
        </authorList>
    </citation>
    <scope>NUCLEOTIDE SEQUENCE [LARGE SCALE GENOMIC DNA]</scope>
    <source>
        <strain evidence="5">SpSt-587</strain>
    </source>
</reference>
<name>A0A7J3M3I0_ARCFL</name>
<dbReference type="GO" id="GO:0008175">
    <property type="term" value="F:tRNA methyltransferase activity"/>
    <property type="evidence" value="ECO:0007669"/>
    <property type="project" value="InterPro"/>
</dbReference>
<dbReference type="EMBL" id="DSYZ01000114">
    <property type="protein sequence ID" value="HGT83268.1"/>
    <property type="molecule type" value="Genomic_DNA"/>
</dbReference>
<dbReference type="InterPro" id="IPR038459">
    <property type="entry name" value="MT_TRM10-typ_sf"/>
</dbReference>
<dbReference type="GO" id="GO:0030488">
    <property type="term" value="P:tRNA methylation"/>
    <property type="evidence" value="ECO:0007669"/>
    <property type="project" value="InterPro"/>
</dbReference>
<evidence type="ECO:0000256" key="2">
    <source>
        <dbReference type="ARBA" id="ARBA00022679"/>
    </source>
</evidence>
<proteinExistence type="predicted"/>
<organism evidence="5">
    <name type="scientific">Archaeoglobus fulgidus</name>
    <dbReference type="NCBI Taxonomy" id="2234"/>
    <lineage>
        <taxon>Archaea</taxon>
        <taxon>Methanobacteriati</taxon>
        <taxon>Methanobacteriota</taxon>
        <taxon>Archaeoglobi</taxon>
        <taxon>Archaeoglobales</taxon>
        <taxon>Archaeoglobaceae</taxon>
        <taxon>Archaeoglobus</taxon>
    </lineage>
</organism>
<evidence type="ECO:0000259" key="4">
    <source>
        <dbReference type="PROSITE" id="PS51675"/>
    </source>
</evidence>
<gene>
    <name evidence="5" type="ORF">ENT52_06030</name>
</gene>
<sequence>MRLKDLFVEKLRGFGIERIGTSCRTSLKDPIRSMVLQIMNSNAKVLVGDHGVKFSFSLDGKKLDSPPQAIVGYGENAILGKENFLDDFPYIAIDCRFYDLHTEKEKAKLKLQVTQTLGIVREFMWDEKLVIAGKDFGVGVYCERLEEFLKQEGIDEVVLLDPKGERVFDNKKAKCYVIGGVVDKSENRDLTSKIGEELESAGIKCDRRRIELRGDIVGVPDRINHIAEIVLKVVIDGLEVEEAIRDVQPVVVARWRLRKEIPKKSVRLRLKDKTIRVVAKSTFDELSWLNVQRKDFYEVCREQRIYVVSDSVMEEIRRLEWDERKKFYVKNFSTSFENSSTSSSSPSK</sequence>
<protein>
    <submittedName>
        <fullName evidence="5">tRNA (Guanine-N1)-methyltransferase</fullName>
    </submittedName>
</protein>
<dbReference type="Gene3D" id="3.40.1280.30">
    <property type="match status" value="1"/>
</dbReference>
<dbReference type="PIRSF" id="PIRSF018978">
    <property type="entry name" value="tRNA_m1G_mtfrase_arc_prd"/>
    <property type="match status" value="1"/>
</dbReference>
<evidence type="ECO:0000256" key="3">
    <source>
        <dbReference type="ARBA" id="ARBA00022691"/>
    </source>
</evidence>
<comment type="caution">
    <text evidence="5">The sequence shown here is derived from an EMBL/GenBank/DDBJ whole genome shotgun (WGS) entry which is preliminary data.</text>
</comment>
<dbReference type="InterPro" id="IPR016742">
    <property type="entry name" value="tRNA_m1G_mtfrase_arc"/>
</dbReference>
<dbReference type="PROSITE" id="PS51675">
    <property type="entry name" value="SAM_MT_TRM10"/>
    <property type="match status" value="1"/>
</dbReference>
<keyword evidence="2 5" id="KW-0808">Transferase</keyword>
<dbReference type="InterPro" id="IPR028564">
    <property type="entry name" value="MT_TRM10-typ"/>
</dbReference>
<feature type="domain" description="SAM-dependent MTase TRM10-type" evidence="4">
    <location>
        <begin position="75"/>
        <end position="268"/>
    </location>
</feature>
<evidence type="ECO:0000256" key="1">
    <source>
        <dbReference type="ARBA" id="ARBA00022603"/>
    </source>
</evidence>